<comment type="caution">
    <text evidence="2">The sequence shown here is derived from an EMBL/GenBank/DDBJ whole genome shotgun (WGS) entry which is preliminary data.</text>
</comment>
<evidence type="ECO:0000313" key="3">
    <source>
        <dbReference type="Proteomes" id="UP000438448"/>
    </source>
</evidence>
<dbReference type="SMART" id="SM00347">
    <property type="entry name" value="HTH_MARR"/>
    <property type="match status" value="1"/>
</dbReference>
<dbReference type="InterPro" id="IPR036390">
    <property type="entry name" value="WH_DNA-bd_sf"/>
</dbReference>
<dbReference type="Gene3D" id="1.10.10.10">
    <property type="entry name" value="Winged helix-like DNA-binding domain superfamily/Winged helix DNA-binding domain"/>
    <property type="match status" value="1"/>
</dbReference>
<name>A0A7K0CY36_9NOCA</name>
<organism evidence="2 3">
    <name type="scientific">Nocardia macrotermitis</name>
    <dbReference type="NCBI Taxonomy" id="2585198"/>
    <lineage>
        <taxon>Bacteria</taxon>
        <taxon>Bacillati</taxon>
        <taxon>Actinomycetota</taxon>
        <taxon>Actinomycetes</taxon>
        <taxon>Mycobacteriales</taxon>
        <taxon>Nocardiaceae</taxon>
        <taxon>Nocardia</taxon>
    </lineage>
</organism>
<dbReference type="RefSeq" id="WP_153408441.1">
    <property type="nucleotide sequence ID" value="NZ_WEGK01000002.1"/>
</dbReference>
<dbReference type="GO" id="GO:0006950">
    <property type="term" value="P:response to stress"/>
    <property type="evidence" value="ECO:0007669"/>
    <property type="project" value="TreeGrafter"/>
</dbReference>
<dbReference type="InterPro" id="IPR039422">
    <property type="entry name" value="MarR/SlyA-like"/>
</dbReference>
<protein>
    <recommendedName>
        <fullName evidence="1">HTH marR-type domain-containing protein</fullName>
    </recommendedName>
</protein>
<gene>
    <name evidence="2" type="ORF">NRB20_14040</name>
</gene>
<reference evidence="2 3" key="1">
    <citation type="submission" date="2019-10" db="EMBL/GenBank/DDBJ databases">
        <title>Nocardia macrotermitis sp. nov. and Nocardia aurantia sp. nov., isolated from the gut of fungus growing-termite Macrotermes natalensis.</title>
        <authorList>
            <person name="Benndorf R."/>
            <person name="Schwitalla J."/>
            <person name="Martin K."/>
            <person name="De Beer W."/>
            <person name="Kaster A.-K."/>
            <person name="Vollmers J."/>
            <person name="Poulsen M."/>
            <person name="Beemelmanns C."/>
        </authorList>
    </citation>
    <scope>NUCLEOTIDE SEQUENCE [LARGE SCALE GENOMIC DNA]</scope>
    <source>
        <strain evidence="2 3">RB20</strain>
    </source>
</reference>
<dbReference type="OrthoDB" id="8635520at2"/>
<accession>A0A7K0CY36</accession>
<dbReference type="EMBL" id="WEGK01000002">
    <property type="protein sequence ID" value="MQY18328.1"/>
    <property type="molecule type" value="Genomic_DNA"/>
</dbReference>
<dbReference type="PANTHER" id="PTHR33164">
    <property type="entry name" value="TRANSCRIPTIONAL REGULATOR, MARR FAMILY"/>
    <property type="match status" value="1"/>
</dbReference>
<feature type="domain" description="HTH marR-type" evidence="1">
    <location>
        <begin position="1"/>
        <end position="147"/>
    </location>
</feature>
<sequence>MNGPRWLDEHEQRAWLAFLTVTGMLSRRLDQQLERDSGLSHLQYEILVRLSAAPDHELRMTELADALLDSKSKLTYQIDRLEQAGLVRRRSCPSDMRAVYAVLTDAGQYTLEEAAPGHVAAVRELFLDPLTPDQLTAIADGLGAVGRKLRGER</sequence>
<dbReference type="Proteomes" id="UP000438448">
    <property type="component" value="Unassembled WGS sequence"/>
</dbReference>
<dbReference type="AlphaFoldDB" id="A0A7K0CY36"/>
<dbReference type="InterPro" id="IPR036388">
    <property type="entry name" value="WH-like_DNA-bd_sf"/>
</dbReference>
<keyword evidence="3" id="KW-1185">Reference proteome</keyword>
<evidence type="ECO:0000313" key="2">
    <source>
        <dbReference type="EMBL" id="MQY18328.1"/>
    </source>
</evidence>
<dbReference type="InterPro" id="IPR000835">
    <property type="entry name" value="HTH_MarR-typ"/>
</dbReference>
<evidence type="ECO:0000259" key="1">
    <source>
        <dbReference type="PROSITE" id="PS50995"/>
    </source>
</evidence>
<proteinExistence type="predicted"/>
<dbReference type="GO" id="GO:0003700">
    <property type="term" value="F:DNA-binding transcription factor activity"/>
    <property type="evidence" value="ECO:0007669"/>
    <property type="project" value="InterPro"/>
</dbReference>
<dbReference type="SUPFAM" id="SSF46785">
    <property type="entry name" value="Winged helix' DNA-binding domain"/>
    <property type="match status" value="1"/>
</dbReference>
<dbReference type="Pfam" id="PF01047">
    <property type="entry name" value="MarR"/>
    <property type="match status" value="1"/>
</dbReference>
<dbReference type="PRINTS" id="PR00598">
    <property type="entry name" value="HTHMARR"/>
</dbReference>
<dbReference type="PROSITE" id="PS50995">
    <property type="entry name" value="HTH_MARR_2"/>
    <property type="match status" value="1"/>
</dbReference>
<dbReference type="PANTHER" id="PTHR33164:SF99">
    <property type="entry name" value="MARR FAMILY REGULATORY PROTEIN"/>
    <property type="match status" value="1"/>
</dbReference>